<evidence type="ECO:0000256" key="4">
    <source>
        <dbReference type="ARBA" id="ARBA00022982"/>
    </source>
</evidence>
<dbReference type="InterPro" id="IPR007419">
    <property type="entry name" value="BFD-like_2Fe2S-bd_dom"/>
</dbReference>
<dbReference type="Gene3D" id="1.10.10.1100">
    <property type="entry name" value="BFD-like [2Fe-2S]-binding domain"/>
    <property type="match status" value="1"/>
</dbReference>
<evidence type="ECO:0000256" key="6">
    <source>
        <dbReference type="ARBA" id="ARBA00023014"/>
    </source>
</evidence>
<dbReference type="eggNOG" id="COG2906">
    <property type="taxonomic scope" value="Bacteria"/>
</dbReference>
<reference evidence="10 11" key="1">
    <citation type="journal article" date="2011" name="J. Bacteriol.">
        <title>Complete genome sequence of the plant pathogen Ralstonia solanacearum strain Po82.</title>
        <authorList>
            <person name="Xu J."/>
            <person name="Zheng H.J."/>
            <person name="Liu L."/>
            <person name="Pan Z.C."/>
            <person name="Prior P."/>
            <person name="Tang B."/>
            <person name="Xu J.S."/>
            <person name="Zhang H."/>
            <person name="Tian Q."/>
            <person name="Zhang L.Q."/>
            <person name="Feng J."/>
        </authorList>
    </citation>
    <scope>NUCLEOTIDE SEQUENCE [LARGE SCALE GENOMIC DNA]</scope>
    <source>
        <strain evidence="10 11">Po82</strain>
    </source>
</reference>
<evidence type="ECO:0000256" key="1">
    <source>
        <dbReference type="ARBA" id="ARBA00022448"/>
    </source>
</evidence>
<keyword evidence="3" id="KW-0479">Metal-binding</keyword>
<accession>F6G5I3</accession>
<comment type="similarity">
    <text evidence="8">Belongs to the Bfd family.</text>
</comment>
<dbReference type="PANTHER" id="PTHR37424:SF1">
    <property type="entry name" value="BACTERIOFERRITIN-ASSOCIATED FERREDOXIN"/>
    <property type="match status" value="1"/>
</dbReference>
<dbReference type="GO" id="GO:0051537">
    <property type="term" value="F:2 iron, 2 sulfur cluster binding"/>
    <property type="evidence" value="ECO:0007669"/>
    <property type="project" value="UniProtKB-KW"/>
</dbReference>
<evidence type="ECO:0000313" key="11">
    <source>
        <dbReference type="Proteomes" id="UP000007953"/>
    </source>
</evidence>
<keyword evidence="4" id="KW-0249">Electron transport</keyword>
<dbReference type="Proteomes" id="UP000007953">
    <property type="component" value="Chromosome"/>
</dbReference>
<evidence type="ECO:0000256" key="5">
    <source>
        <dbReference type="ARBA" id="ARBA00023004"/>
    </source>
</evidence>
<dbReference type="GO" id="GO:0046872">
    <property type="term" value="F:metal ion binding"/>
    <property type="evidence" value="ECO:0007669"/>
    <property type="project" value="UniProtKB-KW"/>
</dbReference>
<dbReference type="PANTHER" id="PTHR37424">
    <property type="entry name" value="BACTERIOFERRITIN-ASSOCIATED FERREDOXIN"/>
    <property type="match status" value="1"/>
</dbReference>
<feature type="domain" description="BFD-like [2Fe-2S]-binding" evidence="9">
    <location>
        <begin position="52"/>
        <end position="101"/>
    </location>
</feature>
<dbReference type="EMBL" id="CP002819">
    <property type="protein sequence ID" value="AEG70347.1"/>
    <property type="molecule type" value="Genomic_DNA"/>
</dbReference>
<protein>
    <recommendedName>
        <fullName evidence="7">Bacterioferritin-associated ferredoxin</fullName>
    </recommendedName>
</protein>
<organism evidence="10 11">
    <name type="scientific">Ralstonia solanacearum (strain Po82)</name>
    <dbReference type="NCBI Taxonomy" id="1031711"/>
    <lineage>
        <taxon>Bacteria</taxon>
        <taxon>Pseudomonadati</taxon>
        <taxon>Pseudomonadota</taxon>
        <taxon>Betaproteobacteria</taxon>
        <taxon>Burkholderiales</taxon>
        <taxon>Burkholderiaceae</taxon>
        <taxon>Ralstonia</taxon>
        <taxon>Ralstonia solanacearum species complex</taxon>
    </lineage>
</organism>
<evidence type="ECO:0000256" key="7">
    <source>
        <dbReference type="ARBA" id="ARBA00039386"/>
    </source>
</evidence>
<dbReference type="Pfam" id="PF04324">
    <property type="entry name" value="Fer2_BFD"/>
    <property type="match status" value="1"/>
</dbReference>
<keyword evidence="1" id="KW-0813">Transport</keyword>
<dbReference type="HOGENOM" id="CLU_1823762_0_0_4"/>
<sequence length="141" mass="15012">MKWHVFLWKAGPRALACPYPLHGVEQELFSFAFSVILPLQRALSAAGGNPVYVCICNQVTDREIHGAARLGVSTLDELADTLGVGTCCGQCRDCARQVLAEAVSCIPVDQVLGRASTHAIIEHRDEPVANDQAVMAGALAA</sequence>
<dbReference type="InterPro" id="IPR041854">
    <property type="entry name" value="BFD-like_2Fe2S-bd_dom_sf"/>
</dbReference>
<dbReference type="PATRIC" id="fig|1031711.3.peg.2986"/>
<dbReference type="AlphaFoldDB" id="F6G5I3"/>
<evidence type="ECO:0000313" key="10">
    <source>
        <dbReference type="EMBL" id="AEG70347.1"/>
    </source>
</evidence>
<name>F6G5I3_RALS8</name>
<evidence type="ECO:0000259" key="9">
    <source>
        <dbReference type="Pfam" id="PF04324"/>
    </source>
</evidence>
<evidence type="ECO:0000256" key="2">
    <source>
        <dbReference type="ARBA" id="ARBA00022714"/>
    </source>
</evidence>
<proteinExistence type="inferred from homology"/>
<evidence type="ECO:0000256" key="3">
    <source>
        <dbReference type="ARBA" id="ARBA00022723"/>
    </source>
</evidence>
<evidence type="ECO:0000256" key="8">
    <source>
        <dbReference type="ARBA" id="ARBA00046332"/>
    </source>
</evidence>
<keyword evidence="2" id="KW-0001">2Fe-2S</keyword>
<keyword evidence="6" id="KW-0411">Iron-sulfur</keyword>
<gene>
    <name evidence="10" type="primary">bfd</name>
    <name evidence="10" type="ordered locus">RSPO_c03055</name>
</gene>
<dbReference type="KEGG" id="rsn:RSPO_c03055"/>
<keyword evidence="5" id="KW-0408">Iron</keyword>
<dbReference type="InterPro" id="IPR052371">
    <property type="entry name" value="BFD-associated_ferredoxin"/>
</dbReference>